<gene>
    <name evidence="1" type="ORF">SWVG_00015</name>
</gene>
<evidence type="ECO:0000313" key="2">
    <source>
        <dbReference type="Proteomes" id="UP000202401"/>
    </source>
</evidence>
<reference evidence="1 2" key="1">
    <citation type="submission" date="2010-09" db="EMBL/GenBank/DDBJ databases">
        <title>The Genome Sequence of Synechococcus phage S-RIP1 isolate R2_2007.</title>
        <authorList>
            <consortium name="The Broad Institute Genome Sequencing Platform"/>
            <person name="Henn M.R."/>
            <person name="Marston M."/>
            <person name="Levin J."/>
            <person name="Malboeuf C."/>
            <person name="Casali M."/>
            <person name="Russ C."/>
            <person name="Lennon N."/>
            <person name="Chapman S.B."/>
            <person name="Erlich R."/>
            <person name="Young S.K."/>
            <person name="Yandava C."/>
            <person name="Zeng Q."/>
            <person name="Fitzgerald M.F."/>
            <person name="Alvarado L."/>
            <person name="Anderson S."/>
            <person name="Berlin A."/>
            <person name="Chen Z."/>
            <person name="Freedman E."/>
            <person name="Gellesch M."/>
            <person name="Goldberg J."/>
            <person name="Green L."/>
            <person name="Griggs A."/>
            <person name="Gujja S."/>
            <person name="Heilman E.R."/>
            <person name="Heiman D."/>
            <person name="Hollinger A."/>
            <person name="Howarth C."/>
            <person name="Larson L."/>
            <person name="Mehta T."/>
            <person name="Neiman D."/>
            <person name="Pearson M."/>
            <person name="Roberts A."/>
            <person name="Ryan E."/>
            <person name="Saif S."/>
            <person name="Shea T."/>
            <person name="Shenoy N."/>
            <person name="Sisk P."/>
            <person name="Stolte C."/>
            <person name="Sykes S."/>
            <person name="White J."/>
            <person name="Haas B."/>
            <person name="Nusbaum C."/>
            <person name="Birren B."/>
        </authorList>
    </citation>
    <scope>NUCLEOTIDE SEQUENCE [LARGE SCALE GENOMIC DNA]</scope>
</reference>
<dbReference type="InterPro" id="IPR046285">
    <property type="entry name" value="DUF6322"/>
</dbReference>
<dbReference type="Proteomes" id="UP000202401">
    <property type="component" value="Segment"/>
</dbReference>
<accession>M4NNM6</accession>
<dbReference type="OrthoDB" id="38895at10239"/>
<sequence>MKRTNEKLLLCLLFAAPVSAQSVTPNFTQGSMQSTSTTTIDIDRTIATKVYGGDYKSWSGTNVTPSGSIEDASTTFSVTTAGDPFQLELINRVAGVVETNDISETIQQVTSTTSLSVFSQ</sequence>
<keyword evidence="2" id="KW-1185">Reference proteome</keyword>
<dbReference type="GeneID" id="15013084"/>
<dbReference type="KEGG" id="vg:15013084"/>
<protein>
    <submittedName>
        <fullName evidence="1">Uncharacterized protein</fullName>
    </submittedName>
</protein>
<proteinExistence type="predicted"/>
<dbReference type="RefSeq" id="YP_007676449.1">
    <property type="nucleotide sequence ID" value="NC_020867.1"/>
</dbReference>
<evidence type="ECO:0000313" key="1">
    <source>
        <dbReference type="EMBL" id="AGG91256.1"/>
    </source>
</evidence>
<dbReference type="EMBL" id="HQ317388">
    <property type="protein sequence ID" value="AGG91256.1"/>
    <property type="molecule type" value="Genomic_DNA"/>
</dbReference>
<dbReference type="Pfam" id="PF19847">
    <property type="entry name" value="DUF6322"/>
    <property type="match status" value="1"/>
</dbReference>
<organism evidence="1 2">
    <name type="scientific">Synechococcus phage S-RIP1</name>
    <dbReference type="NCBI Taxonomy" id="754041"/>
    <lineage>
        <taxon>Viruses</taxon>
        <taxon>Duplodnaviria</taxon>
        <taxon>Heunggongvirae</taxon>
        <taxon>Uroviricota</taxon>
        <taxon>Caudoviricetes</taxon>
        <taxon>Autographivirales</taxon>
        <taxon>Kajamvirus</taxon>
        <taxon>Kajamvirus SRIP1</taxon>
    </lineage>
</organism>
<name>M4NNM6_9CAUD</name>